<evidence type="ECO:0000256" key="4">
    <source>
        <dbReference type="ARBA" id="ARBA00011471"/>
    </source>
</evidence>
<dbReference type="eggNOG" id="COG0848">
    <property type="taxonomic scope" value="Bacteria"/>
</dbReference>
<evidence type="ECO:0000256" key="2">
    <source>
        <dbReference type="ARBA" id="ARBA00004249"/>
    </source>
</evidence>
<dbReference type="OrthoDB" id="9798629at2"/>
<dbReference type="GO" id="GO:0015031">
    <property type="term" value="P:protein transport"/>
    <property type="evidence" value="ECO:0007669"/>
    <property type="project" value="UniProtKB-KW"/>
</dbReference>
<dbReference type="Gene3D" id="3.30.420.270">
    <property type="match status" value="1"/>
</dbReference>
<keyword evidence="10 13" id="KW-1133">Transmembrane helix</keyword>
<evidence type="ECO:0008006" key="16">
    <source>
        <dbReference type="Google" id="ProtNLM"/>
    </source>
</evidence>
<evidence type="ECO:0000256" key="7">
    <source>
        <dbReference type="ARBA" id="ARBA00022519"/>
    </source>
</evidence>
<keyword evidence="7" id="KW-0997">Cell inner membrane</keyword>
<accession>A0A077DCV9</accession>
<organism evidence="14 15">
    <name type="scientific">Basilea psittacipulmonis DSM 24701</name>
    <dbReference type="NCBI Taxonomy" id="1072685"/>
    <lineage>
        <taxon>Bacteria</taxon>
        <taxon>Pseudomonadati</taxon>
        <taxon>Pseudomonadota</taxon>
        <taxon>Betaproteobacteria</taxon>
        <taxon>Burkholderiales</taxon>
        <taxon>Alcaligenaceae</taxon>
        <taxon>Basilea</taxon>
    </lineage>
</organism>
<evidence type="ECO:0000256" key="11">
    <source>
        <dbReference type="ARBA" id="ARBA00023136"/>
    </source>
</evidence>
<evidence type="ECO:0000313" key="14">
    <source>
        <dbReference type="EMBL" id="AIL32715.1"/>
    </source>
</evidence>
<keyword evidence="15" id="KW-1185">Reference proteome</keyword>
<comment type="similarity">
    <text evidence="3 12">Belongs to the ExbD/TolR family.</text>
</comment>
<evidence type="ECO:0000256" key="9">
    <source>
        <dbReference type="ARBA" id="ARBA00022927"/>
    </source>
</evidence>
<evidence type="ECO:0000256" key="3">
    <source>
        <dbReference type="ARBA" id="ARBA00005811"/>
    </source>
</evidence>
<dbReference type="EMBL" id="CP009238">
    <property type="protein sequence ID" value="AIL32715.1"/>
    <property type="molecule type" value="Genomic_DNA"/>
</dbReference>
<gene>
    <name evidence="14" type="ORF">IX83_04800</name>
</gene>
<dbReference type="PANTHER" id="PTHR30558:SF12">
    <property type="entry name" value="BIOPOLYMER TRANSPORT PROTEIN EXBD"/>
    <property type="match status" value="1"/>
</dbReference>
<comment type="function">
    <text evidence="1">Involved in the TonB-dependent energy-dependent transport of various receptor-bound substrates.</text>
</comment>
<name>A0A077DCV9_9BURK</name>
<dbReference type="KEGG" id="bpsi:IX83_04800"/>
<dbReference type="PANTHER" id="PTHR30558">
    <property type="entry name" value="EXBD MEMBRANE COMPONENT OF PMF-DRIVEN MACROMOLECULE IMPORT SYSTEM"/>
    <property type="match status" value="1"/>
</dbReference>
<dbReference type="AlphaFoldDB" id="A0A077DCV9"/>
<evidence type="ECO:0000256" key="10">
    <source>
        <dbReference type="ARBA" id="ARBA00022989"/>
    </source>
</evidence>
<dbReference type="GO" id="GO:0022857">
    <property type="term" value="F:transmembrane transporter activity"/>
    <property type="evidence" value="ECO:0007669"/>
    <property type="project" value="InterPro"/>
</dbReference>
<protein>
    <recommendedName>
        <fullName evidence="16">Biopolymer transporter ExbD</fullName>
    </recommendedName>
</protein>
<dbReference type="STRING" id="1072685.IX83_04800"/>
<dbReference type="Pfam" id="PF02472">
    <property type="entry name" value="ExbD"/>
    <property type="match status" value="1"/>
</dbReference>
<keyword evidence="11 13" id="KW-0472">Membrane</keyword>
<reference evidence="14 15" key="1">
    <citation type="journal article" date="2014" name="BMC Genomics">
        <title>A genomic perspective on a new bacterial genus and species from the Alcaligenaceae family, Basilea psittacipulmonis.</title>
        <authorList>
            <person name="Whiteson K.L."/>
            <person name="Hernandez D."/>
            <person name="Lazarevic V."/>
            <person name="Gaia N."/>
            <person name="Farinelli L."/>
            <person name="Francois P."/>
            <person name="Pilo P."/>
            <person name="Frey J."/>
            <person name="Schrenzel J."/>
        </authorList>
    </citation>
    <scope>NUCLEOTIDE SEQUENCE [LARGE SCALE GENOMIC DNA]</scope>
    <source>
        <strain evidence="14 15">DSM 24701</strain>
    </source>
</reference>
<keyword evidence="5 12" id="KW-0813">Transport</keyword>
<evidence type="ECO:0000313" key="15">
    <source>
        <dbReference type="Proteomes" id="UP000028945"/>
    </source>
</evidence>
<evidence type="ECO:0000256" key="8">
    <source>
        <dbReference type="ARBA" id="ARBA00022692"/>
    </source>
</evidence>
<evidence type="ECO:0000256" key="5">
    <source>
        <dbReference type="ARBA" id="ARBA00022448"/>
    </source>
</evidence>
<keyword evidence="6" id="KW-1003">Cell membrane</keyword>
<dbReference type="InterPro" id="IPR003400">
    <property type="entry name" value="ExbD"/>
</dbReference>
<dbReference type="HOGENOM" id="CLU_085305_1_1_4"/>
<keyword evidence="8 12" id="KW-0812">Transmembrane</keyword>
<comment type="subunit">
    <text evidence="4">The accessory proteins ExbB and ExbD seem to form a complex with TonB.</text>
</comment>
<comment type="subcellular location">
    <subcellularLocation>
        <location evidence="2">Cell inner membrane</location>
        <topology evidence="2">Single-pass type II membrane protein</topology>
    </subcellularLocation>
    <subcellularLocation>
        <location evidence="12">Cell membrane</location>
        <topology evidence="12">Single-pass type II membrane protein</topology>
    </subcellularLocation>
</comment>
<evidence type="ECO:0000256" key="1">
    <source>
        <dbReference type="ARBA" id="ARBA00003540"/>
    </source>
</evidence>
<dbReference type="RefSeq" id="WP_038499746.1">
    <property type="nucleotide sequence ID" value="NZ_AFWK01000017.1"/>
</dbReference>
<sequence>MAFGGLNNSGSNEMSDINVTPLVDVMLVLMIVFMIAMPVFTSSIKVQLPKSGTQEKLEDTDLVRVVIKPTGEYFVNDKEVSINTIRAELAEIYQKNNAAVIAIQADKTAQYEYVAKVLDEARQIGLTKIGFVTEVKQK</sequence>
<evidence type="ECO:0000256" key="6">
    <source>
        <dbReference type="ARBA" id="ARBA00022475"/>
    </source>
</evidence>
<feature type="transmembrane region" description="Helical" evidence="13">
    <location>
        <begin position="20"/>
        <end position="40"/>
    </location>
</feature>
<proteinExistence type="inferred from homology"/>
<keyword evidence="9 12" id="KW-0653">Protein transport</keyword>
<dbReference type="Proteomes" id="UP000028945">
    <property type="component" value="Chromosome"/>
</dbReference>
<dbReference type="GO" id="GO:0005886">
    <property type="term" value="C:plasma membrane"/>
    <property type="evidence" value="ECO:0007669"/>
    <property type="project" value="UniProtKB-SubCell"/>
</dbReference>
<evidence type="ECO:0000256" key="12">
    <source>
        <dbReference type="RuleBase" id="RU003879"/>
    </source>
</evidence>
<evidence type="ECO:0000256" key="13">
    <source>
        <dbReference type="SAM" id="Phobius"/>
    </source>
</evidence>